<evidence type="ECO:0000313" key="2">
    <source>
        <dbReference type="EMBL" id="KAK8000889.1"/>
    </source>
</evidence>
<gene>
    <name evidence="2" type="ORF">PG991_013111</name>
</gene>
<keyword evidence="3" id="KW-1185">Reference proteome</keyword>
<comment type="caution">
    <text evidence="2">The sequence shown here is derived from an EMBL/GenBank/DDBJ whole genome shotgun (WGS) entry which is preliminary data.</text>
</comment>
<dbReference type="Proteomes" id="UP001396898">
    <property type="component" value="Unassembled WGS sequence"/>
</dbReference>
<evidence type="ECO:0000313" key="3">
    <source>
        <dbReference type="Proteomes" id="UP001396898"/>
    </source>
</evidence>
<name>A0ABR1R584_9PEZI</name>
<organism evidence="2 3">
    <name type="scientific">Apiospora marii</name>
    <dbReference type="NCBI Taxonomy" id="335849"/>
    <lineage>
        <taxon>Eukaryota</taxon>
        <taxon>Fungi</taxon>
        <taxon>Dikarya</taxon>
        <taxon>Ascomycota</taxon>
        <taxon>Pezizomycotina</taxon>
        <taxon>Sordariomycetes</taxon>
        <taxon>Xylariomycetidae</taxon>
        <taxon>Amphisphaeriales</taxon>
        <taxon>Apiosporaceae</taxon>
        <taxon>Apiospora</taxon>
    </lineage>
</organism>
<sequence length="241" mass="27546">MVRSADEFCCLYQAGDCEYNLARSRSLTNMASADFPQFSKLPPEIRNAIWREAALEASGKRLLILGSSHQHMYSHWNSSRKSIHVSPQMRQSALFLVSRESRRAARHIYDVSLHVYSMSKDSNGYCISHAFSDGCEVIYKGEVYISLVHDVFVELDDSEALEVEPDLIFDGFQGWDSYPLTGRLRTDQTSSIKRLMVIHWLLDLEADCLSDQSDQSDHSIEESQPDENPLIEGFFLNHLPY</sequence>
<dbReference type="EMBL" id="JAQQWI010000018">
    <property type="protein sequence ID" value="KAK8000889.1"/>
    <property type="molecule type" value="Genomic_DNA"/>
</dbReference>
<dbReference type="Pfam" id="PF20150">
    <property type="entry name" value="2EXR"/>
    <property type="match status" value="1"/>
</dbReference>
<protein>
    <recommendedName>
        <fullName evidence="1">2EXR domain-containing protein</fullName>
    </recommendedName>
</protein>
<proteinExistence type="predicted"/>
<evidence type="ECO:0000259" key="1">
    <source>
        <dbReference type="Pfam" id="PF20150"/>
    </source>
</evidence>
<feature type="domain" description="2EXR" evidence="1">
    <location>
        <begin position="35"/>
        <end position="116"/>
    </location>
</feature>
<reference evidence="2 3" key="1">
    <citation type="submission" date="2023-01" db="EMBL/GenBank/DDBJ databases">
        <title>Analysis of 21 Apiospora genomes using comparative genomics revels a genus with tremendous synthesis potential of carbohydrate active enzymes and secondary metabolites.</title>
        <authorList>
            <person name="Sorensen T."/>
        </authorList>
    </citation>
    <scope>NUCLEOTIDE SEQUENCE [LARGE SCALE GENOMIC DNA]</scope>
    <source>
        <strain evidence="2 3">CBS 20057</strain>
    </source>
</reference>
<dbReference type="InterPro" id="IPR045518">
    <property type="entry name" value="2EXR"/>
</dbReference>
<accession>A0ABR1R584</accession>